<proteinExistence type="predicted"/>
<dbReference type="OrthoDB" id="331460at2759"/>
<reference evidence="2" key="1">
    <citation type="journal article" date="2012" name="PLoS Pathog.">
        <title>Comparative genomics of the apicomplexan parasites Toxoplasma gondii and Neospora caninum: Coccidia differing in host range and transmission strategy.</title>
        <authorList>
            <person name="Reid A.J."/>
            <person name="Vermont S.J."/>
            <person name="Cotton J.A."/>
            <person name="Harris D."/>
            <person name="Hill-Cawthorne G.A."/>
            <person name="Konen-Waisman S."/>
            <person name="Latham S.M."/>
            <person name="Mourier T."/>
            <person name="Norton R."/>
            <person name="Quail M.A."/>
            <person name="Sanders M."/>
            <person name="Shanmugam D."/>
            <person name="Sohal A."/>
            <person name="Wasmuth J.D."/>
            <person name="Brunk B."/>
            <person name="Grigg M.E."/>
            <person name="Howard J.C."/>
            <person name="Parkinson J."/>
            <person name="Roos D.S."/>
            <person name="Trees A.J."/>
            <person name="Berriman M."/>
            <person name="Pain A."/>
            <person name="Wastling J.M."/>
        </authorList>
    </citation>
    <scope>NUCLEOTIDE SEQUENCE [LARGE SCALE GENOMIC DNA]</scope>
    <source>
        <strain evidence="2">Liverpool</strain>
    </source>
</reference>
<evidence type="ECO:0000313" key="1">
    <source>
        <dbReference type="EMBL" id="CBZ54500.1"/>
    </source>
</evidence>
<organism evidence="1 2">
    <name type="scientific">Neospora caninum (strain Liverpool)</name>
    <dbReference type="NCBI Taxonomy" id="572307"/>
    <lineage>
        <taxon>Eukaryota</taxon>
        <taxon>Sar</taxon>
        <taxon>Alveolata</taxon>
        <taxon>Apicomplexa</taxon>
        <taxon>Conoidasida</taxon>
        <taxon>Coccidia</taxon>
        <taxon>Eucoccidiorida</taxon>
        <taxon>Eimeriorina</taxon>
        <taxon>Sarcocystidae</taxon>
        <taxon>Neospora</taxon>
    </lineage>
</organism>
<sequence>MKDYIGETLNQPLYILLRVFECNSVPGATPPASPGNGQTNGLVLGKEQESWTLIYEAPPVCLTDFEGRVLDDHVIAFDDDSKFHYKHPYNPAPSTLFEPQEAGNHEPSAAYPCCPSPLSGIVAPPEDCVQQRAVMYQMLAMYNRRMPQKVAVRAPPAGPWSRARAIQAITATVMQPFQVVPEVSLEVVLPDGAESKCTFPLPLVITQFMRPVTLSPAAFMQLWFDGALHSRLMGVRLSSRLRSGGLSELMKVVTFNGKFRATDGIKHRLAENSIFSIGELPAIGDMPSDCRCMIRVWHGPFGAASMAKLEVKAEDQRVAAAVFELLAYAIEDGE</sequence>
<dbReference type="VEuPathDB" id="ToxoDB:NCLIV_049290"/>
<gene>
    <name evidence="1" type="ORF">NCLIV_049290</name>
</gene>
<keyword evidence="2" id="KW-1185">Reference proteome</keyword>
<dbReference type="GeneID" id="13442431"/>
<accession>F0VK99</accession>
<dbReference type="Proteomes" id="UP000007494">
    <property type="component" value="Chromosome X"/>
</dbReference>
<dbReference type="AlphaFoldDB" id="F0VK99"/>
<dbReference type="RefSeq" id="XP_003884530.1">
    <property type="nucleotide sequence ID" value="XM_003884481.1"/>
</dbReference>
<dbReference type="EMBL" id="FR823391">
    <property type="protein sequence ID" value="CBZ54500.1"/>
    <property type="molecule type" value="Genomic_DNA"/>
</dbReference>
<dbReference type="InParanoid" id="F0VK99"/>
<name>F0VK99_NEOCL</name>
<dbReference type="eggNOG" id="ENOG502R0GD">
    <property type="taxonomic scope" value="Eukaryota"/>
</dbReference>
<protein>
    <submittedName>
        <fullName evidence="1">Uncharacterized protein</fullName>
    </submittedName>
</protein>
<evidence type="ECO:0000313" key="2">
    <source>
        <dbReference type="Proteomes" id="UP000007494"/>
    </source>
</evidence>